<sequence length="141" mass="15610">MDLVTSLAGIIQVGVPMLRMHNPFPIPTKRSLLARERPASADLVSGAKSIELDGTLLAVGNKSRRRKSRSGAVFRVDSRSGRPVSQKRFSGHWSIWELLAGADQVADFEQNVPNRIAGVTRKPFISFSLPLHSPSHYRFSF</sequence>
<keyword evidence="2" id="KW-1185">Reference proteome</keyword>
<evidence type="ECO:0000313" key="1">
    <source>
        <dbReference type="EMBL" id="RZF45754.1"/>
    </source>
</evidence>
<reference evidence="1 2" key="1">
    <citation type="journal article" date="2017" name="Gigascience">
        <title>Genome sequence of the small brown planthopper, Laodelphax striatellus.</title>
        <authorList>
            <person name="Zhu J."/>
            <person name="Jiang F."/>
            <person name="Wang X."/>
            <person name="Yang P."/>
            <person name="Bao Y."/>
            <person name="Zhao W."/>
            <person name="Wang W."/>
            <person name="Lu H."/>
            <person name="Wang Q."/>
            <person name="Cui N."/>
            <person name="Li J."/>
            <person name="Chen X."/>
            <person name="Luo L."/>
            <person name="Yu J."/>
            <person name="Kang L."/>
            <person name="Cui F."/>
        </authorList>
    </citation>
    <scope>NUCLEOTIDE SEQUENCE [LARGE SCALE GENOMIC DNA]</scope>
    <source>
        <strain evidence="1">Lst14</strain>
    </source>
</reference>
<name>A0A482XJA8_LAOST</name>
<comment type="caution">
    <text evidence="1">The sequence shown here is derived from an EMBL/GenBank/DDBJ whole genome shotgun (WGS) entry which is preliminary data.</text>
</comment>
<dbReference type="AlphaFoldDB" id="A0A482XJA8"/>
<accession>A0A482XJA8</accession>
<protein>
    <submittedName>
        <fullName evidence="1">Uncharacterized protein</fullName>
    </submittedName>
</protein>
<evidence type="ECO:0000313" key="2">
    <source>
        <dbReference type="Proteomes" id="UP000291343"/>
    </source>
</evidence>
<dbReference type="InParanoid" id="A0A482XJA8"/>
<proteinExistence type="predicted"/>
<organism evidence="1 2">
    <name type="scientific">Laodelphax striatellus</name>
    <name type="common">Small brown planthopper</name>
    <name type="synonym">Delphax striatella</name>
    <dbReference type="NCBI Taxonomy" id="195883"/>
    <lineage>
        <taxon>Eukaryota</taxon>
        <taxon>Metazoa</taxon>
        <taxon>Ecdysozoa</taxon>
        <taxon>Arthropoda</taxon>
        <taxon>Hexapoda</taxon>
        <taxon>Insecta</taxon>
        <taxon>Pterygota</taxon>
        <taxon>Neoptera</taxon>
        <taxon>Paraneoptera</taxon>
        <taxon>Hemiptera</taxon>
        <taxon>Auchenorrhyncha</taxon>
        <taxon>Fulgoroidea</taxon>
        <taxon>Delphacidae</taxon>
        <taxon>Criomorphinae</taxon>
        <taxon>Laodelphax</taxon>
    </lineage>
</organism>
<dbReference type="Proteomes" id="UP000291343">
    <property type="component" value="Unassembled WGS sequence"/>
</dbReference>
<dbReference type="EMBL" id="QKKF02008341">
    <property type="protein sequence ID" value="RZF45754.1"/>
    <property type="molecule type" value="Genomic_DNA"/>
</dbReference>
<gene>
    <name evidence="1" type="ORF">LSTR_LSTR007516</name>
</gene>